<gene>
    <name evidence="2" type="ORF">L0M14_11900</name>
</gene>
<evidence type="ECO:0000313" key="3">
    <source>
        <dbReference type="Proteomes" id="UP001649230"/>
    </source>
</evidence>
<reference evidence="2 3" key="1">
    <citation type="journal article" date="2024" name="Int. J. Syst. Evol. Microbiol.">
        <title>Paenibacillus hexagrammi sp. nov., a novel bacterium isolated from the gut content of Hexagrammos agrammus.</title>
        <authorList>
            <person name="Jung H.K."/>
            <person name="Kim D.G."/>
            <person name="Zin H."/>
            <person name="Park J."/>
            <person name="Jung H."/>
            <person name="Kim Y.O."/>
            <person name="Kong H.J."/>
            <person name="Kim J.W."/>
            <person name="Kim Y.S."/>
        </authorList>
    </citation>
    <scope>NUCLEOTIDE SEQUENCE [LARGE SCALE GENOMIC DNA]</scope>
    <source>
        <strain evidence="2 3">YPD9-1</strain>
    </source>
</reference>
<proteinExistence type="predicted"/>
<feature type="transmembrane region" description="Helical" evidence="1">
    <location>
        <begin position="67"/>
        <end position="91"/>
    </location>
</feature>
<feature type="transmembrane region" description="Helical" evidence="1">
    <location>
        <begin position="128"/>
        <end position="146"/>
    </location>
</feature>
<feature type="transmembrane region" description="Helical" evidence="1">
    <location>
        <begin position="7"/>
        <end position="31"/>
    </location>
</feature>
<evidence type="ECO:0000313" key="2">
    <source>
        <dbReference type="EMBL" id="UJF35725.1"/>
    </source>
</evidence>
<organism evidence="2 3">
    <name type="scientific">Paenibacillus hexagrammi</name>
    <dbReference type="NCBI Taxonomy" id="2908839"/>
    <lineage>
        <taxon>Bacteria</taxon>
        <taxon>Bacillati</taxon>
        <taxon>Bacillota</taxon>
        <taxon>Bacilli</taxon>
        <taxon>Bacillales</taxon>
        <taxon>Paenibacillaceae</taxon>
        <taxon>Paenibacillus</taxon>
    </lineage>
</organism>
<evidence type="ECO:0000256" key="1">
    <source>
        <dbReference type="SAM" id="Phobius"/>
    </source>
</evidence>
<keyword evidence="1" id="KW-0472">Membrane</keyword>
<feature type="transmembrane region" description="Helical" evidence="1">
    <location>
        <begin position="152"/>
        <end position="169"/>
    </location>
</feature>
<feature type="transmembrane region" description="Helical" evidence="1">
    <location>
        <begin position="97"/>
        <end position="121"/>
    </location>
</feature>
<dbReference type="Proteomes" id="UP001649230">
    <property type="component" value="Chromosome"/>
</dbReference>
<sequence>MKEERVIRWLGVICFVAGISRMGMTPSSLIWGTDSRPELICGLIASILMSIGTIVFYLVQSKETRKVGLVTVIAMILGNVATVVMIGAMLGSMQAEGVVFMVMRLFALVGLTGGTLAFTFITFRAKRFPKWIPALLILMLVSMVLPVEDNKYFAFFWGLAYVGMGYVIVASKLKPTTSLPASYRSQNIKL</sequence>
<accession>A0ABY3SRJ4</accession>
<keyword evidence="1" id="KW-1133">Transmembrane helix</keyword>
<protein>
    <submittedName>
        <fullName evidence="2">Uncharacterized protein</fullName>
    </submittedName>
</protein>
<keyword evidence="1" id="KW-0812">Transmembrane</keyword>
<dbReference type="RefSeq" id="WP_235122286.1">
    <property type="nucleotide sequence ID" value="NZ_CP090978.1"/>
</dbReference>
<name>A0ABY3SRJ4_9BACL</name>
<feature type="transmembrane region" description="Helical" evidence="1">
    <location>
        <begin position="37"/>
        <end position="60"/>
    </location>
</feature>
<dbReference type="EMBL" id="CP090978">
    <property type="protein sequence ID" value="UJF35725.1"/>
    <property type="molecule type" value="Genomic_DNA"/>
</dbReference>
<keyword evidence="3" id="KW-1185">Reference proteome</keyword>